<keyword evidence="4" id="KW-0254">Endocytosis</keyword>
<dbReference type="GO" id="GO:0006900">
    <property type="term" value="P:vesicle budding from membrane"/>
    <property type="evidence" value="ECO:0007669"/>
    <property type="project" value="TreeGrafter"/>
</dbReference>
<dbReference type="GO" id="GO:0000149">
    <property type="term" value="F:SNARE binding"/>
    <property type="evidence" value="ECO:0007669"/>
    <property type="project" value="TreeGrafter"/>
</dbReference>
<dbReference type="FunFam" id="1.25.40.90:FF:000027">
    <property type="entry name" value="Putative clathrin assembly protein"/>
    <property type="match status" value="1"/>
</dbReference>
<reference evidence="10" key="1">
    <citation type="submission" date="2020-01" db="EMBL/GenBank/DDBJ databases">
        <title>Genome sequence of Kobresia littledalei, the first chromosome-level genome in the family Cyperaceae.</title>
        <authorList>
            <person name="Qu G."/>
        </authorList>
    </citation>
    <scope>NUCLEOTIDE SEQUENCE</scope>
    <source>
        <strain evidence="10">C.B.Clarke</strain>
        <tissue evidence="10">Leaf</tissue>
    </source>
</reference>
<dbReference type="InterPro" id="IPR013809">
    <property type="entry name" value="ENTH"/>
</dbReference>
<dbReference type="CDD" id="cd16987">
    <property type="entry name" value="ANTH_N_AP180_plant"/>
    <property type="match status" value="1"/>
</dbReference>
<comment type="subcellular location">
    <subcellularLocation>
        <location evidence="1">Cytoplasmic vesicle</location>
        <location evidence="1">Clathrin-coated vesicle</location>
    </subcellularLocation>
    <subcellularLocation>
        <location evidence="2">Golgi apparatus</location>
    </subcellularLocation>
    <subcellularLocation>
        <location evidence="3">Membrane</location>
        <location evidence="3">Clathrin-coated pit</location>
    </subcellularLocation>
</comment>
<dbReference type="GO" id="GO:0048268">
    <property type="term" value="P:clathrin coat assembly"/>
    <property type="evidence" value="ECO:0007669"/>
    <property type="project" value="InterPro"/>
</dbReference>
<dbReference type="InterPro" id="IPR048050">
    <property type="entry name" value="ANTH_N_plant"/>
</dbReference>
<dbReference type="GO" id="GO:0072583">
    <property type="term" value="P:clathrin-dependent endocytosis"/>
    <property type="evidence" value="ECO:0007669"/>
    <property type="project" value="InterPro"/>
</dbReference>
<dbReference type="AlphaFoldDB" id="A0A833QKI8"/>
<dbReference type="InterPro" id="IPR011417">
    <property type="entry name" value="ANTH_dom"/>
</dbReference>
<comment type="caution">
    <text evidence="10">The sequence shown here is derived from an EMBL/GenBank/DDBJ whole genome shotgun (WGS) entry which is preliminary data.</text>
</comment>
<organism evidence="10 11">
    <name type="scientific">Carex littledalei</name>
    <dbReference type="NCBI Taxonomy" id="544730"/>
    <lineage>
        <taxon>Eukaryota</taxon>
        <taxon>Viridiplantae</taxon>
        <taxon>Streptophyta</taxon>
        <taxon>Embryophyta</taxon>
        <taxon>Tracheophyta</taxon>
        <taxon>Spermatophyta</taxon>
        <taxon>Magnoliopsida</taxon>
        <taxon>Liliopsida</taxon>
        <taxon>Poales</taxon>
        <taxon>Cyperaceae</taxon>
        <taxon>Cyperoideae</taxon>
        <taxon>Cariceae</taxon>
        <taxon>Carex</taxon>
        <taxon>Carex subgen. Euthyceras</taxon>
    </lineage>
</organism>
<dbReference type="PANTHER" id="PTHR22951:SF19">
    <property type="entry name" value="OS08G0467300 PROTEIN"/>
    <property type="match status" value="1"/>
</dbReference>
<dbReference type="InterPro" id="IPR045192">
    <property type="entry name" value="AP180-like"/>
</dbReference>
<evidence type="ECO:0000259" key="9">
    <source>
        <dbReference type="PROSITE" id="PS50942"/>
    </source>
</evidence>
<name>A0A833QKI8_9POAL</name>
<evidence type="ECO:0000256" key="7">
    <source>
        <dbReference type="ARBA" id="ARBA00023176"/>
    </source>
</evidence>
<dbReference type="SMART" id="SM00273">
    <property type="entry name" value="ENTH"/>
    <property type="match status" value="1"/>
</dbReference>
<dbReference type="GO" id="GO:0005794">
    <property type="term" value="C:Golgi apparatus"/>
    <property type="evidence" value="ECO:0007669"/>
    <property type="project" value="UniProtKB-SubCell"/>
</dbReference>
<dbReference type="SUPFAM" id="SSF89009">
    <property type="entry name" value="GAT-like domain"/>
    <property type="match status" value="1"/>
</dbReference>
<evidence type="ECO:0000313" key="11">
    <source>
        <dbReference type="Proteomes" id="UP000623129"/>
    </source>
</evidence>
<dbReference type="GO" id="GO:0030136">
    <property type="term" value="C:clathrin-coated vesicle"/>
    <property type="evidence" value="ECO:0007669"/>
    <property type="project" value="UniProtKB-SubCell"/>
</dbReference>
<evidence type="ECO:0000313" key="10">
    <source>
        <dbReference type="EMBL" id="KAF3324129.1"/>
    </source>
</evidence>
<dbReference type="Gene3D" id="1.25.40.90">
    <property type="match status" value="1"/>
</dbReference>
<dbReference type="EMBL" id="SWLB01000022">
    <property type="protein sequence ID" value="KAF3324129.1"/>
    <property type="molecule type" value="Genomic_DNA"/>
</dbReference>
<dbReference type="InterPro" id="IPR008942">
    <property type="entry name" value="ENTH_VHS"/>
</dbReference>
<keyword evidence="6" id="KW-0472">Membrane</keyword>
<dbReference type="GO" id="GO:0005905">
    <property type="term" value="C:clathrin-coated pit"/>
    <property type="evidence" value="ECO:0007669"/>
    <property type="project" value="UniProtKB-SubCell"/>
</dbReference>
<proteinExistence type="predicted"/>
<dbReference type="OrthoDB" id="682511at2759"/>
<dbReference type="SUPFAM" id="SSF48464">
    <property type="entry name" value="ENTH/VHS domain"/>
    <property type="match status" value="1"/>
</dbReference>
<accession>A0A833QKI8</accession>
<feature type="domain" description="ENTH" evidence="9">
    <location>
        <begin position="30"/>
        <end position="163"/>
    </location>
</feature>
<dbReference type="PROSITE" id="PS50942">
    <property type="entry name" value="ENTH"/>
    <property type="match status" value="1"/>
</dbReference>
<protein>
    <submittedName>
        <fullName evidence="10">Putative clathrin assembly protein</fullName>
    </submittedName>
</protein>
<dbReference type="Proteomes" id="UP000623129">
    <property type="component" value="Unassembled WGS sequence"/>
</dbReference>
<dbReference type="InterPro" id="IPR014712">
    <property type="entry name" value="ANTH_dom_sf"/>
</dbReference>
<gene>
    <name evidence="10" type="ORF">FCM35_KLT11596</name>
</gene>
<keyword evidence="5" id="KW-0333">Golgi apparatus</keyword>
<evidence type="ECO:0000256" key="1">
    <source>
        <dbReference type="ARBA" id="ARBA00004132"/>
    </source>
</evidence>
<evidence type="ECO:0000256" key="6">
    <source>
        <dbReference type="ARBA" id="ARBA00023136"/>
    </source>
</evidence>
<dbReference type="Pfam" id="PF07651">
    <property type="entry name" value="ANTH"/>
    <property type="match status" value="3"/>
</dbReference>
<dbReference type="GO" id="GO:0005546">
    <property type="term" value="F:phosphatidylinositol-4,5-bisphosphate binding"/>
    <property type="evidence" value="ECO:0007669"/>
    <property type="project" value="TreeGrafter"/>
</dbReference>
<dbReference type="GO" id="GO:0032050">
    <property type="term" value="F:clathrin heavy chain binding"/>
    <property type="evidence" value="ECO:0007669"/>
    <property type="project" value="TreeGrafter"/>
</dbReference>
<dbReference type="GO" id="GO:0005545">
    <property type="term" value="F:1-phosphatidylinositol binding"/>
    <property type="evidence" value="ECO:0007669"/>
    <property type="project" value="InterPro"/>
</dbReference>
<evidence type="ECO:0000256" key="5">
    <source>
        <dbReference type="ARBA" id="ARBA00023034"/>
    </source>
</evidence>
<keyword evidence="8" id="KW-0968">Cytoplasmic vesicle</keyword>
<evidence type="ECO:0000256" key="8">
    <source>
        <dbReference type="ARBA" id="ARBA00023329"/>
    </source>
</evidence>
<evidence type="ECO:0000256" key="3">
    <source>
        <dbReference type="ARBA" id="ARBA00004600"/>
    </source>
</evidence>
<keyword evidence="11" id="KW-1185">Reference proteome</keyword>
<sequence>MTSPREWWRRAAAAIKDRQSLYLTRLITGSSRFRNAELEAAVIRATSHDDRSVDYKNAARVFAWARTSPSFLLPVMWALARRAARTRSWPVALKTLMLIHGILMRSDSEPVDSKVGRLPFDLSEFKDRSSSPAKASAFSAFVRAYFNFLDSRSVFAGLEYDLTDEDQLLDRVHKLQLLLDLLMQIRPYGNGMEVGLVLEAMNCVLIEIFEVYSQICKGVASFLVNVFGSDHNPKSEFCLNECGNLSPKAKMRTGIVGVRVLRKATEQSSQLSAYFELCRSLGVLNAAELPEVEKIPEEDIQDLEMLLLGEAEEEEERREIESPVQQELEYLEVSPGAQLIETPVEQTQGEEGRAVMSEEWVIFEDDLNERQCHFGKEKSEEGFLVDNFSVQAGKPWRSSPWPSLMSPSGGMPFANNRNLIELI</sequence>
<keyword evidence="7" id="KW-0168">Coated pit</keyword>
<dbReference type="PANTHER" id="PTHR22951">
    <property type="entry name" value="CLATHRIN ASSEMBLY PROTEIN"/>
    <property type="match status" value="1"/>
</dbReference>
<dbReference type="Gene3D" id="1.20.58.150">
    <property type="entry name" value="ANTH domain"/>
    <property type="match status" value="1"/>
</dbReference>
<evidence type="ECO:0000256" key="4">
    <source>
        <dbReference type="ARBA" id="ARBA00022583"/>
    </source>
</evidence>
<evidence type="ECO:0000256" key="2">
    <source>
        <dbReference type="ARBA" id="ARBA00004555"/>
    </source>
</evidence>